<dbReference type="EMBL" id="CAADRA010002084">
    <property type="protein sequence ID" value="VFT82655.1"/>
    <property type="molecule type" value="Genomic_DNA"/>
</dbReference>
<evidence type="ECO:0000259" key="3">
    <source>
        <dbReference type="Pfam" id="PF03959"/>
    </source>
</evidence>
<dbReference type="PANTHER" id="PTHR48070">
    <property type="entry name" value="ESTERASE OVCA2"/>
    <property type="match status" value="1"/>
</dbReference>
<evidence type="ECO:0000256" key="1">
    <source>
        <dbReference type="ARBA" id="ARBA00022801"/>
    </source>
</evidence>
<reference evidence="5 6" key="1">
    <citation type="submission" date="2019-03" db="EMBL/GenBank/DDBJ databases">
        <authorList>
            <person name="Gaulin E."/>
            <person name="Dumas B."/>
        </authorList>
    </citation>
    <scope>NUCLEOTIDE SEQUENCE [LARGE SCALE GENOMIC DNA]</scope>
    <source>
        <strain evidence="5">CBS 568.67</strain>
    </source>
</reference>
<dbReference type="InterPro" id="IPR005645">
    <property type="entry name" value="FSH-like_dom"/>
</dbReference>
<protein>
    <submittedName>
        <fullName evidence="5">Aste57867_5609 protein</fullName>
    </submittedName>
</protein>
<dbReference type="GO" id="GO:0005737">
    <property type="term" value="C:cytoplasm"/>
    <property type="evidence" value="ECO:0007669"/>
    <property type="project" value="TreeGrafter"/>
</dbReference>
<dbReference type="PANTHER" id="PTHR48070:SF6">
    <property type="entry name" value="ESTERASE OVCA2"/>
    <property type="match status" value="1"/>
</dbReference>
<accession>A0A485KGR6</accession>
<evidence type="ECO:0000256" key="2">
    <source>
        <dbReference type="SAM" id="MobiDB-lite"/>
    </source>
</evidence>
<feature type="domain" description="Serine hydrolase" evidence="3">
    <location>
        <begin position="35"/>
        <end position="223"/>
    </location>
</feature>
<feature type="region of interest" description="Disordered" evidence="2">
    <location>
        <begin position="1"/>
        <end position="28"/>
    </location>
</feature>
<proteinExistence type="predicted"/>
<organism evidence="5 6">
    <name type="scientific">Aphanomyces stellatus</name>
    <dbReference type="NCBI Taxonomy" id="120398"/>
    <lineage>
        <taxon>Eukaryota</taxon>
        <taxon>Sar</taxon>
        <taxon>Stramenopiles</taxon>
        <taxon>Oomycota</taxon>
        <taxon>Saprolegniomycetes</taxon>
        <taxon>Saprolegniales</taxon>
        <taxon>Verrucalvaceae</taxon>
        <taxon>Aphanomyces</taxon>
    </lineage>
</organism>
<dbReference type="GO" id="GO:0005634">
    <property type="term" value="C:nucleus"/>
    <property type="evidence" value="ECO:0007669"/>
    <property type="project" value="TreeGrafter"/>
</dbReference>
<dbReference type="EMBL" id="VJMH01002082">
    <property type="protein sequence ID" value="KAF0710158.1"/>
    <property type="molecule type" value="Genomic_DNA"/>
</dbReference>
<feature type="compositionally biased region" description="Polar residues" evidence="2">
    <location>
        <begin position="1"/>
        <end position="10"/>
    </location>
</feature>
<dbReference type="Proteomes" id="UP000332933">
    <property type="component" value="Unassembled WGS sequence"/>
</dbReference>
<name>A0A485KGR6_9STRA</name>
<dbReference type="InterPro" id="IPR050593">
    <property type="entry name" value="LovG"/>
</dbReference>
<evidence type="ECO:0000313" key="5">
    <source>
        <dbReference type="EMBL" id="VFT82655.1"/>
    </source>
</evidence>
<evidence type="ECO:0000313" key="6">
    <source>
        <dbReference type="Proteomes" id="UP000332933"/>
    </source>
</evidence>
<evidence type="ECO:0000313" key="4">
    <source>
        <dbReference type="EMBL" id="KAF0710158.1"/>
    </source>
</evidence>
<dbReference type="OrthoDB" id="414698at2759"/>
<keyword evidence="1" id="KW-0378">Hydrolase</keyword>
<dbReference type="AlphaFoldDB" id="A0A485KGR6"/>
<keyword evidence="6" id="KW-1185">Reference proteome</keyword>
<sequence>MGCCSSQSNADGKGYKPPPSEPSPESKSRVPLLNQIRVLCLHGFRTNMSVMQVQTVGLQQAFDKSEIDFTYLNAPHAASGPAYDDVVDFFGADGPYFEWWRVSEDNSTYRGWKDSVESLEASIRRLGPFDIIVGFSQGATMATLLTAHYQAKGRHPPYKAVILVCGLAPIDGMPPGLLEVNIPSFHILGESDPVVDAGQALVGMYSSTARHVVTHPDGHKFPMFPHSEVIFNEVARLVRTTLCPKRDAHNDTVV</sequence>
<gene>
    <name evidence="5" type="primary">Aste57867_5609</name>
    <name evidence="4" type="ORF">As57867_005596</name>
    <name evidence="5" type="ORF">ASTE57867_5609</name>
</gene>
<dbReference type="Pfam" id="PF03959">
    <property type="entry name" value="FSH1"/>
    <property type="match status" value="1"/>
</dbReference>
<dbReference type="SUPFAM" id="SSF53474">
    <property type="entry name" value="alpha/beta-Hydrolases"/>
    <property type="match status" value="1"/>
</dbReference>
<dbReference type="InterPro" id="IPR029058">
    <property type="entry name" value="AB_hydrolase_fold"/>
</dbReference>
<reference evidence="4" key="2">
    <citation type="submission" date="2019-06" db="EMBL/GenBank/DDBJ databases">
        <title>Genomics analysis of Aphanomyces spp. identifies a new class of oomycete effector associated with host adaptation.</title>
        <authorList>
            <person name="Gaulin E."/>
        </authorList>
    </citation>
    <scope>NUCLEOTIDE SEQUENCE</scope>
    <source>
        <strain evidence="4">CBS 578.67</strain>
    </source>
</reference>
<dbReference type="Gene3D" id="3.40.50.1820">
    <property type="entry name" value="alpha/beta hydrolase"/>
    <property type="match status" value="1"/>
</dbReference>
<dbReference type="GO" id="GO:0016787">
    <property type="term" value="F:hydrolase activity"/>
    <property type="evidence" value="ECO:0007669"/>
    <property type="project" value="UniProtKB-KW"/>
</dbReference>